<dbReference type="GO" id="GO:0000182">
    <property type="term" value="F:rDNA binding"/>
    <property type="evidence" value="ECO:0007669"/>
    <property type="project" value="TreeGrafter"/>
</dbReference>
<feature type="region of interest" description="Disordered" evidence="4">
    <location>
        <begin position="30"/>
        <end position="85"/>
    </location>
</feature>
<dbReference type="GO" id="GO:0006361">
    <property type="term" value="P:transcription initiation at RNA polymerase I promoter"/>
    <property type="evidence" value="ECO:0007669"/>
    <property type="project" value="TreeGrafter"/>
</dbReference>
<organism evidence="6 7">
    <name type="scientific">Candida metapsilosis</name>
    <dbReference type="NCBI Taxonomy" id="273372"/>
    <lineage>
        <taxon>Eukaryota</taxon>
        <taxon>Fungi</taxon>
        <taxon>Dikarya</taxon>
        <taxon>Ascomycota</taxon>
        <taxon>Saccharomycotina</taxon>
        <taxon>Pichiomycetes</taxon>
        <taxon>Debaryomycetaceae</taxon>
        <taxon>Candida/Lodderomyces clade</taxon>
        <taxon>Candida</taxon>
    </lineage>
</organism>
<feature type="region of interest" description="Disordered" evidence="4">
    <location>
        <begin position="303"/>
        <end position="326"/>
    </location>
</feature>
<dbReference type="AlphaFoldDB" id="A0A8H7ZCR2"/>
<feature type="region of interest" description="Disordered" evidence="4">
    <location>
        <begin position="693"/>
        <end position="731"/>
    </location>
</feature>
<dbReference type="SMART" id="SM00326">
    <property type="entry name" value="SH3"/>
    <property type="match status" value="1"/>
</dbReference>
<evidence type="ECO:0000259" key="5">
    <source>
        <dbReference type="PROSITE" id="PS50002"/>
    </source>
</evidence>
<dbReference type="InterPro" id="IPR001005">
    <property type="entry name" value="SANT/Myb"/>
</dbReference>
<dbReference type="InterPro" id="IPR036028">
    <property type="entry name" value="SH3-like_dom_sf"/>
</dbReference>
<evidence type="ECO:0000256" key="4">
    <source>
        <dbReference type="SAM" id="MobiDB-lite"/>
    </source>
</evidence>
<feature type="coiled-coil region" evidence="3">
    <location>
        <begin position="637"/>
        <end position="680"/>
    </location>
</feature>
<feature type="region of interest" description="Disordered" evidence="4">
    <location>
        <begin position="502"/>
        <end position="535"/>
    </location>
</feature>
<dbReference type="PANTHER" id="PTHR28079:SF1">
    <property type="entry name" value="RNA POLYMERASE I-SPECIFIC TRANSCRIPTION INITIATION FACTOR RRN5"/>
    <property type="match status" value="1"/>
</dbReference>
<feature type="region of interest" description="Disordered" evidence="4">
    <location>
        <begin position="1113"/>
        <end position="1227"/>
    </location>
</feature>
<dbReference type="GO" id="GO:0000500">
    <property type="term" value="C:RNA polymerase I upstream activating factor complex"/>
    <property type="evidence" value="ECO:0007669"/>
    <property type="project" value="InterPro"/>
</dbReference>
<feature type="compositionally biased region" description="Basic and acidic residues" evidence="4">
    <location>
        <begin position="61"/>
        <end position="80"/>
    </location>
</feature>
<dbReference type="InterPro" id="IPR039601">
    <property type="entry name" value="Rrn5"/>
</dbReference>
<feature type="domain" description="SH3" evidence="5">
    <location>
        <begin position="99"/>
        <end position="160"/>
    </location>
</feature>
<dbReference type="PANTHER" id="PTHR28079">
    <property type="entry name" value="RNA POLYMERASE I-SPECIFIC TRANSCRIPTION INITIATION FACTOR RRN5"/>
    <property type="match status" value="1"/>
</dbReference>
<dbReference type="Gene3D" id="2.30.30.40">
    <property type="entry name" value="SH3 Domains"/>
    <property type="match status" value="1"/>
</dbReference>
<proteinExistence type="predicted"/>
<dbReference type="GO" id="GO:0001181">
    <property type="term" value="F:RNA polymerase I general transcription initiation factor activity"/>
    <property type="evidence" value="ECO:0007669"/>
    <property type="project" value="TreeGrafter"/>
</dbReference>
<dbReference type="SMART" id="SM00717">
    <property type="entry name" value="SANT"/>
    <property type="match status" value="1"/>
</dbReference>
<evidence type="ECO:0000313" key="7">
    <source>
        <dbReference type="Proteomes" id="UP000669133"/>
    </source>
</evidence>
<evidence type="ECO:0000256" key="2">
    <source>
        <dbReference type="PROSITE-ProRule" id="PRU00192"/>
    </source>
</evidence>
<dbReference type="GO" id="GO:0042790">
    <property type="term" value="P:nucleolar large rRNA transcription by RNA polymerase I"/>
    <property type="evidence" value="ECO:0007669"/>
    <property type="project" value="InterPro"/>
</dbReference>
<feature type="compositionally biased region" description="Acidic residues" evidence="4">
    <location>
        <begin position="37"/>
        <end position="51"/>
    </location>
</feature>
<dbReference type="CDD" id="cd00167">
    <property type="entry name" value="SANT"/>
    <property type="match status" value="1"/>
</dbReference>
<dbReference type="SUPFAM" id="SSF50044">
    <property type="entry name" value="SH3-domain"/>
    <property type="match status" value="1"/>
</dbReference>
<dbReference type="GO" id="GO:0030447">
    <property type="term" value="P:filamentous growth"/>
    <property type="evidence" value="ECO:0007669"/>
    <property type="project" value="UniProtKB-ARBA"/>
</dbReference>
<comment type="caution">
    <text evidence="6">The sequence shown here is derived from an EMBL/GenBank/DDBJ whole genome shotgun (WGS) entry which is preliminary data.</text>
</comment>
<dbReference type="Pfam" id="PF00018">
    <property type="entry name" value="SH3_1"/>
    <property type="match status" value="1"/>
</dbReference>
<feature type="compositionally biased region" description="Polar residues" evidence="4">
    <location>
        <begin position="305"/>
        <end position="326"/>
    </location>
</feature>
<gene>
    <name evidence="6" type="ORF">I9W82_003207</name>
</gene>
<evidence type="ECO:0000313" key="6">
    <source>
        <dbReference type="EMBL" id="KAG5419440.1"/>
    </source>
</evidence>
<dbReference type="Proteomes" id="UP000669133">
    <property type="component" value="Unassembled WGS sequence"/>
</dbReference>
<dbReference type="RefSeq" id="XP_067548556.1">
    <property type="nucleotide sequence ID" value="XM_067692148.1"/>
</dbReference>
<dbReference type="PROSITE" id="PS50002">
    <property type="entry name" value="SH3"/>
    <property type="match status" value="1"/>
</dbReference>
<sequence>MSPRFPPNTKIKDFGYPESHPLHYAASIKQSRKLQLPDEDGVAFDEDDESDTTSTTSSLDESYHRSRDHESLRYEDRDVYGHNPGLDYGYDDDEFEKDEINCEARAIFDFQPENDNEIGLLEGQVIWISYRHGQGWLVAEDPETGENGLVPEEYVELIGLLERVEEREEEEEEEDVAKPFLPEILRNQEPVEVGRKSDDEWVDTDDESSMSNLDMAGKIEGEQEDEFVDALDKSSSKELQQTPSDQPRRKRKNKQTLAKTIQDHQVFTEADKSILTLDEINALNYAQEVKNDASVGYFDKIFGSSRPTQPEQEIRNTSSKGNDNTTTTNSYFDKIFASDKTTWHREKRQTAIPITDQGSHRPMVSESEKAESYFDKIFGATRKRPTKAQLRDEARQENRIRRQKERLRRDELERIKQRRREREKRMQLKQEERAQISARVEAKRHEKLEEKLKKRVLKLEKYLENTRFQKRLDRDAISKELDDWKLELSKPREERISLDEFKEKSQRKLKPQSCDKLQNDPTQTGEQQEAEDGEKEVPVENYFLRKSERERDDKVEEKRLKRLAQEVVEKRRKRIATLERTFSNFKTKYRPEVPQLWEELYKLKQQEQQRLIEEFEKGVVDDTIQLSILPVFSPLHQEMLNRETHKMQREIGRIERELAKPRAKCDVSALNLRLNQLKDECEKRLGAHYGAQLEREATGASPEEYMLDNETSDSNRSFNGQEEINNDELDDYRSLTDSRPFRLPNENYIKFYNRFVSETLDPTKSIPESPLSSSNVNYDGTYPNEPKYPGSFWSAEEKELFFTLLARYSIHQLDMISLHLGKSELEIVTYYNLLKSELNKLKKRARHSGQSDLKEWDSRLVQYEEIPAAYEMSKYFTKLEDEQSLLINAGGDDINEVADRDEPDSLLLNKVHLSRMFSRPCDDKTCQIMEDLVKQVTKNILINIVNAKTKNRPEDDSSDATTINIFPKNIKSSLTQLGYSQPNAIFNCDNRFVKKVYTEKYGQHRWFSSLQNMVSVPAFGELKPVPRKPTIRTIHNLHQFQEHTNAVEEGVDEDFGSKLFQLETETVDDHDMWESRMYEHALLLMLLEGKTDASAGDLKRLKRWDRECDLEEKLTKGESEMDQITNGELGDDDSDSSSDESDDDYDSTDALEDYSRRFPNYDEIDGQTSAKRRKLDEIDFENRPTVSDVSDQDNDGEFFVEDHDKHDEHNENNNENHNNDENDDEGALFDEFFIRHYH</sequence>
<feature type="compositionally biased region" description="Basic and acidic residues" evidence="4">
    <location>
        <begin position="1200"/>
        <end position="1220"/>
    </location>
</feature>
<reference evidence="6 7" key="1">
    <citation type="submission" date="2020-12" db="EMBL/GenBank/DDBJ databases">
        <title>Effect of drift, selection, and recombination on the evolution of hybrid genomes in Candida yeast pathogens.</title>
        <authorList>
            <person name="Mixao V."/>
            <person name="Ksiezopolska E."/>
            <person name="Saus E."/>
            <person name="Boekhout T."/>
            <person name="Gacser A."/>
            <person name="Gabaldon T."/>
        </authorList>
    </citation>
    <scope>NUCLEOTIDE SEQUENCE [LARGE SCALE GENOMIC DNA]</scope>
    <source>
        <strain evidence="6 7">BP57</strain>
    </source>
</reference>
<keyword evidence="3" id="KW-0175">Coiled coil</keyword>
<dbReference type="EMBL" id="JAEOAQ010000003">
    <property type="protein sequence ID" value="KAG5419440.1"/>
    <property type="molecule type" value="Genomic_DNA"/>
</dbReference>
<keyword evidence="1 2" id="KW-0728">SH3 domain</keyword>
<feature type="compositionally biased region" description="Polar residues" evidence="4">
    <location>
        <begin position="712"/>
        <end position="723"/>
    </location>
</feature>
<dbReference type="FunFam" id="2.30.30.40:FF:000283">
    <property type="entry name" value="NAP1-binding protein 2"/>
    <property type="match status" value="1"/>
</dbReference>
<dbReference type="GeneID" id="93651836"/>
<protein>
    <recommendedName>
        <fullName evidence="5">SH3 domain-containing protein</fullName>
    </recommendedName>
</protein>
<feature type="region of interest" description="Disordered" evidence="4">
    <location>
        <begin position="165"/>
        <end position="258"/>
    </location>
</feature>
<evidence type="ECO:0000256" key="3">
    <source>
        <dbReference type="SAM" id="Coils"/>
    </source>
</evidence>
<dbReference type="OrthoDB" id="19092at2759"/>
<evidence type="ECO:0000256" key="1">
    <source>
        <dbReference type="ARBA" id="ARBA00022443"/>
    </source>
</evidence>
<name>A0A8H7ZCR2_9ASCO</name>
<feature type="compositionally biased region" description="Polar residues" evidence="4">
    <location>
        <begin position="515"/>
        <end position="527"/>
    </location>
</feature>
<feature type="compositionally biased region" description="Acidic residues" evidence="4">
    <location>
        <begin position="1129"/>
        <end position="1152"/>
    </location>
</feature>
<accession>A0A8H7ZCR2</accession>
<feature type="coiled-coil region" evidence="3">
    <location>
        <begin position="387"/>
        <end position="465"/>
    </location>
</feature>
<dbReference type="InterPro" id="IPR001452">
    <property type="entry name" value="SH3_domain"/>
</dbReference>
<feature type="compositionally biased region" description="Acidic residues" evidence="4">
    <location>
        <begin position="1190"/>
        <end position="1199"/>
    </location>
</feature>
<keyword evidence="7" id="KW-1185">Reference proteome</keyword>